<keyword evidence="5 8" id="KW-0949">S-adenosyl-L-methionine</keyword>
<dbReference type="Gene3D" id="1.10.1020.10">
    <property type="entry name" value="Adenine-specific Methyltransferase, Domain 2"/>
    <property type="match status" value="1"/>
</dbReference>
<dbReference type="InterPro" id="IPR002052">
    <property type="entry name" value="DNA_methylase_N6_adenine_CS"/>
</dbReference>
<dbReference type="GO" id="GO:0043565">
    <property type="term" value="F:sequence-specific DNA binding"/>
    <property type="evidence" value="ECO:0007669"/>
    <property type="project" value="TreeGrafter"/>
</dbReference>
<gene>
    <name evidence="9" type="ORF">CXP39_03280</name>
</gene>
<dbReference type="PIRSF" id="PIRSF000398">
    <property type="entry name" value="M_m6A_EcoRV"/>
    <property type="match status" value="1"/>
</dbReference>
<evidence type="ECO:0000256" key="2">
    <source>
        <dbReference type="ARBA" id="ARBA00011900"/>
    </source>
</evidence>
<dbReference type="InterPro" id="IPR012327">
    <property type="entry name" value="MeTrfase_D12"/>
</dbReference>
<dbReference type="PRINTS" id="PR00505">
    <property type="entry name" value="D12N6MTFRASE"/>
</dbReference>
<organism evidence="9 10">
    <name type="scientific">Mesoplasma syrphidae</name>
    <dbReference type="NCBI Taxonomy" id="225999"/>
    <lineage>
        <taxon>Bacteria</taxon>
        <taxon>Bacillati</taxon>
        <taxon>Mycoplasmatota</taxon>
        <taxon>Mollicutes</taxon>
        <taxon>Entomoplasmatales</taxon>
        <taxon>Entomoplasmataceae</taxon>
        <taxon>Mesoplasma</taxon>
    </lineage>
</organism>
<evidence type="ECO:0000256" key="8">
    <source>
        <dbReference type="RuleBase" id="RU361257"/>
    </source>
</evidence>
<comment type="similarity">
    <text evidence="1 8">Belongs to the N(4)/N(6)-methyltransferase family.</text>
</comment>
<dbReference type="EMBL" id="CP025257">
    <property type="protein sequence ID" value="AUF83798.1"/>
    <property type="molecule type" value="Genomic_DNA"/>
</dbReference>
<feature type="binding site" evidence="7">
    <location>
        <position position="11"/>
    </location>
    <ligand>
        <name>S-adenosyl-L-methionine</name>
        <dbReference type="ChEBI" id="CHEBI:59789"/>
    </ligand>
</feature>
<dbReference type="GO" id="GO:0006298">
    <property type="term" value="P:mismatch repair"/>
    <property type="evidence" value="ECO:0007669"/>
    <property type="project" value="TreeGrafter"/>
</dbReference>
<dbReference type="PANTHER" id="PTHR30481">
    <property type="entry name" value="DNA ADENINE METHYLASE"/>
    <property type="match status" value="1"/>
</dbReference>
<proteinExistence type="inferred from homology"/>
<dbReference type="KEGG" id="msyr:CXP39_03280"/>
<evidence type="ECO:0000256" key="3">
    <source>
        <dbReference type="ARBA" id="ARBA00022603"/>
    </source>
</evidence>
<dbReference type="SUPFAM" id="SSF53335">
    <property type="entry name" value="S-adenosyl-L-methionine-dependent methyltransferases"/>
    <property type="match status" value="1"/>
</dbReference>
<evidence type="ECO:0000256" key="7">
    <source>
        <dbReference type="PIRSR" id="PIRSR000398-1"/>
    </source>
</evidence>
<feature type="binding site" evidence="7">
    <location>
        <position position="54"/>
    </location>
    <ligand>
        <name>S-adenosyl-L-methionine</name>
        <dbReference type="ChEBI" id="CHEBI:59789"/>
    </ligand>
</feature>
<evidence type="ECO:0000256" key="1">
    <source>
        <dbReference type="ARBA" id="ARBA00006594"/>
    </source>
</evidence>
<accession>A0A2K9BZL0</accession>
<dbReference type="OrthoDB" id="9805629at2"/>
<dbReference type="InterPro" id="IPR023095">
    <property type="entry name" value="Ade_MeTrfase_dom_2"/>
</dbReference>
<dbReference type="GO" id="GO:0009007">
    <property type="term" value="F:site-specific DNA-methyltransferase (adenine-specific) activity"/>
    <property type="evidence" value="ECO:0007669"/>
    <property type="project" value="UniProtKB-UniRule"/>
</dbReference>
<reference evidence="9 10" key="1">
    <citation type="submission" date="2017-12" db="EMBL/GenBank/DDBJ databases">
        <title>Mesoplasma syrphidae YJS, Complete Genome.</title>
        <authorList>
            <person name="Knight T.F."/>
            <person name="Citino T."/>
            <person name="Rubinstein R."/>
            <person name="Neuschaefer Z."/>
        </authorList>
    </citation>
    <scope>NUCLEOTIDE SEQUENCE [LARGE SCALE GENOMIC DNA]</scope>
    <source>
        <strain evidence="9 10">YJS</strain>
    </source>
</reference>
<dbReference type="NCBIfam" id="TIGR00571">
    <property type="entry name" value="dam"/>
    <property type="match status" value="1"/>
</dbReference>
<dbReference type="Gene3D" id="3.40.50.150">
    <property type="entry name" value="Vaccinia Virus protein VP39"/>
    <property type="match status" value="1"/>
</dbReference>
<feature type="binding site" evidence="7">
    <location>
        <position position="189"/>
    </location>
    <ligand>
        <name>S-adenosyl-L-methionine</name>
        <dbReference type="ChEBI" id="CHEBI:59789"/>
    </ligand>
</feature>
<dbReference type="Pfam" id="PF02086">
    <property type="entry name" value="MethyltransfD12"/>
    <property type="match status" value="1"/>
</dbReference>
<dbReference type="GO" id="GO:0009307">
    <property type="term" value="P:DNA restriction-modification system"/>
    <property type="evidence" value="ECO:0007669"/>
    <property type="project" value="InterPro"/>
</dbReference>
<comment type="catalytic activity">
    <reaction evidence="6 8">
        <text>a 2'-deoxyadenosine in DNA + S-adenosyl-L-methionine = an N(6)-methyl-2'-deoxyadenosine in DNA + S-adenosyl-L-homocysteine + H(+)</text>
        <dbReference type="Rhea" id="RHEA:15197"/>
        <dbReference type="Rhea" id="RHEA-COMP:12418"/>
        <dbReference type="Rhea" id="RHEA-COMP:12419"/>
        <dbReference type="ChEBI" id="CHEBI:15378"/>
        <dbReference type="ChEBI" id="CHEBI:57856"/>
        <dbReference type="ChEBI" id="CHEBI:59789"/>
        <dbReference type="ChEBI" id="CHEBI:90615"/>
        <dbReference type="ChEBI" id="CHEBI:90616"/>
        <dbReference type="EC" id="2.1.1.72"/>
    </reaction>
</comment>
<dbReference type="InterPro" id="IPR012263">
    <property type="entry name" value="M_m6A_EcoRV"/>
</dbReference>
<keyword evidence="4 8" id="KW-0808">Transferase</keyword>
<dbReference type="PROSITE" id="PS00092">
    <property type="entry name" value="N6_MTASE"/>
    <property type="match status" value="1"/>
</dbReference>
<feature type="binding site" evidence="7">
    <location>
        <position position="7"/>
    </location>
    <ligand>
        <name>S-adenosyl-L-methionine</name>
        <dbReference type="ChEBI" id="CHEBI:59789"/>
    </ligand>
</feature>
<sequence length="276" mass="32490">MKPILKWVGGKSQLLEELKHNIPESFNNYFEPFFGGGALAFEIANKPKVMFLSDLNKELVDFYAVVRNRPSALIKQIDEFKKSYNESPEFFYYELRNADRDFDYKKNTTKVWRAARTLFINKTCFNGMHRVNSKGEFNVPWNQELNAPNVVDNDNLRQVSKFLKSSKVECSDFESILNKIKPRDFVYIDPPYDKIKKDTFVEYNKESFGTYHQKKLALVCEEIDRKGAFFMVSNHNTELIREIYKNYKIDVIYARRSINSKGAERGKVEEVLIKNY</sequence>
<name>A0A2K9BZL0_9MOLU</name>
<evidence type="ECO:0000313" key="9">
    <source>
        <dbReference type="EMBL" id="AUF83798.1"/>
    </source>
</evidence>
<dbReference type="GO" id="GO:1904047">
    <property type="term" value="F:S-adenosyl-L-methionine binding"/>
    <property type="evidence" value="ECO:0007669"/>
    <property type="project" value="TreeGrafter"/>
</dbReference>
<dbReference type="Proteomes" id="UP000233419">
    <property type="component" value="Chromosome"/>
</dbReference>
<dbReference type="InterPro" id="IPR029063">
    <property type="entry name" value="SAM-dependent_MTases_sf"/>
</dbReference>
<evidence type="ECO:0000313" key="10">
    <source>
        <dbReference type="Proteomes" id="UP000233419"/>
    </source>
</evidence>
<dbReference type="PANTHER" id="PTHR30481:SF3">
    <property type="entry name" value="DNA ADENINE METHYLASE"/>
    <property type="match status" value="1"/>
</dbReference>
<dbReference type="GO" id="GO:0032259">
    <property type="term" value="P:methylation"/>
    <property type="evidence" value="ECO:0007669"/>
    <property type="project" value="UniProtKB-KW"/>
</dbReference>
<dbReference type="AlphaFoldDB" id="A0A2K9BZL0"/>
<evidence type="ECO:0000256" key="5">
    <source>
        <dbReference type="ARBA" id="ARBA00022691"/>
    </source>
</evidence>
<dbReference type="RefSeq" id="WP_036256577.1">
    <property type="nucleotide sequence ID" value="NZ_CP025257.1"/>
</dbReference>
<evidence type="ECO:0000256" key="4">
    <source>
        <dbReference type="ARBA" id="ARBA00022679"/>
    </source>
</evidence>
<evidence type="ECO:0000256" key="6">
    <source>
        <dbReference type="ARBA" id="ARBA00047942"/>
    </source>
</evidence>
<dbReference type="REBASE" id="226464">
    <property type="entry name" value="M.MsyYJSORF3280P"/>
</dbReference>
<protein>
    <recommendedName>
        <fullName evidence="2 8">Site-specific DNA-methyltransferase (adenine-specific)</fullName>
        <ecNumber evidence="2 8">2.1.1.72</ecNumber>
    </recommendedName>
</protein>
<keyword evidence="3 8" id="KW-0489">Methyltransferase</keyword>
<keyword evidence="10" id="KW-1185">Reference proteome</keyword>
<dbReference type="EC" id="2.1.1.72" evidence="2 8"/>